<feature type="domain" description="Cadherin" evidence="8">
    <location>
        <begin position="124"/>
        <end position="219"/>
    </location>
</feature>
<dbReference type="Gene3D" id="2.150.10.10">
    <property type="entry name" value="Serralysin-like metalloprotease, C-terminal"/>
    <property type="match status" value="1"/>
</dbReference>
<keyword evidence="3" id="KW-0677">Repeat</keyword>
<evidence type="ECO:0000313" key="10">
    <source>
        <dbReference type="Proteomes" id="UP001017257"/>
    </source>
</evidence>
<dbReference type="PROSITE" id="PS50268">
    <property type="entry name" value="CADHERIN_2"/>
    <property type="match status" value="1"/>
</dbReference>
<dbReference type="PROSITE" id="PS00330">
    <property type="entry name" value="HEMOLYSIN_CALCIUM"/>
    <property type="match status" value="2"/>
</dbReference>
<name>A0ABY5RY17_9HYPH</name>
<keyword evidence="7" id="KW-0472">Membrane</keyword>
<organism evidence="9 10">
    <name type="scientific">Microvirga terrae</name>
    <dbReference type="NCBI Taxonomy" id="2740529"/>
    <lineage>
        <taxon>Bacteria</taxon>
        <taxon>Pseudomonadati</taxon>
        <taxon>Pseudomonadota</taxon>
        <taxon>Alphaproteobacteria</taxon>
        <taxon>Hyphomicrobiales</taxon>
        <taxon>Methylobacteriaceae</taxon>
        <taxon>Microvirga</taxon>
    </lineage>
</organism>
<gene>
    <name evidence="9" type="ORF">HPT29_012425</name>
</gene>
<dbReference type="Pfam" id="PF00353">
    <property type="entry name" value="HemolysinCabind"/>
    <property type="match status" value="1"/>
</dbReference>
<sequence length="401" mass="42587">MATVFLSNSTVIENPQVGTIVGFIGITGEGASENATFRLIDPGSGRFEIKPMSQEGILNWVLVVRNNVSGDGSSLFDYENDALNRFTFKIAATGDLGTVVATTTLTVSVTDNTAPTEIILSDSSVVEHAQTGTVIGSLWAFDPDDDDTFTYTLTDDAGGRFAIKDGNLVVKDGSLLDYSTAKSHHIEVEVKDSDGNTYTTKLIVDVSDAVDIRNAAPARDGFLGTAGADLITGLSSNDTLYGFAGDDTLNGGAGKDKLYGGDGHDVFVFDTPLKKGHFDHIADFNSADDSIQISLSALKAFKAKGAKTSDGLPKNGSDDKRGKKDVGFDKIFTKGQKLQKKFFDVGTKLGDSPDGSNDYVFYNRKSGIVYLDVDGSGKAKGIELLKVKPGTMLGADDFLFI</sequence>
<keyword evidence="6" id="KW-1133">Transmembrane helix</keyword>
<evidence type="ECO:0000256" key="2">
    <source>
        <dbReference type="ARBA" id="ARBA00022692"/>
    </source>
</evidence>
<keyword evidence="4" id="KW-0106">Calcium</keyword>
<evidence type="ECO:0000313" key="9">
    <source>
        <dbReference type="EMBL" id="UVF22158.1"/>
    </source>
</evidence>
<evidence type="ECO:0000256" key="1">
    <source>
        <dbReference type="ARBA" id="ARBA00004370"/>
    </source>
</evidence>
<dbReference type="InterPro" id="IPR011049">
    <property type="entry name" value="Serralysin-like_metalloprot_C"/>
</dbReference>
<dbReference type="PRINTS" id="PR00313">
    <property type="entry name" value="CABNDNGRPT"/>
</dbReference>
<keyword evidence="5" id="KW-0130">Cell adhesion</keyword>
<dbReference type="Proteomes" id="UP001017257">
    <property type="component" value="Chromosome"/>
</dbReference>
<evidence type="ECO:0000256" key="3">
    <source>
        <dbReference type="ARBA" id="ARBA00022737"/>
    </source>
</evidence>
<proteinExistence type="predicted"/>
<accession>A0ABY5RY17</accession>
<protein>
    <recommendedName>
        <fullName evidence="8">Cadherin domain-containing protein</fullName>
    </recommendedName>
</protein>
<dbReference type="EMBL" id="CP102845">
    <property type="protein sequence ID" value="UVF22158.1"/>
    <property type="molecule type" value="Genomic_DNA"/>
</dbReference>
<reference evidence="9" key="1">
    <citation type="submission" date="2022-08" db="EMBL/GenBank/DDBJ databases">
        <title>Microvirga terrae sp. nov., isolated from soil.</title>
        <authorList>
            <person name="Kim K.H."/>
            <person name="Seo Y.L."/>
            <person name="Kim J.M."/>
            <person name="Lee J.K."/>
            <person name="Han D.M."/>
            <person name="Jeon C.O."/>
        </authorList>
    </citation>
    <scope>NUCLEOTIDE SEQUENCE</scope>
    <source>
        <strain evidence="9">R24</strain>
    </source>
</reference>
<dbReference type="SUPFAM" id="SSF51120">
    <property type="entry name" value="beta-Roll"/>
    <property type="match status" value="1"/>
</dbReference>
<dbReference type="InterPro" id="IPR001343">
    <property type="entry name" value="Hemolysn_Ca-bd"/>
</dbReference>
<evidence type="ECO:0000256" key="7">
    <source>
        <dbReference type="ARBA" id="ARBA00023136"/>
    </source>
</evidence>
<dbReference type="InterPro" id="IPR050971">
    <property type="entry name" value="Cadherin-domain_protein"/>
</dbReference>
<evidence type="ECO:0000256" key="5">
    <source>
        <dbReference type="ARBA" id="ARBA00022889"/>
    </source>
</evidence>
<dbReference type="PANTHER" id="PTHR24025:SF23">
    <property type="entry name" value="NEURAL-CADHERIN"/>
    <property type="match status" value="1"/>
</dbReference>
<dbReference type="PANTHER" id="PTHR24025">
    <property type="entry name" value="DESMOGLEIN FAMILY MEMBER"/>
    <property type="match status" value="1"/>
</dbReference>
<evidence type="ECO:0000256" key="4">
    <source>
        <dbReference type="ARBA" id="ARBA00022837"/>
    </source>
</evidence>
<dbReference type="InterPro" id="IPR018511">
    <property type="entry name" value="Hemolysin-typ_Ca-bd_CS"/>
</dbReference>
<keyword evidence="2" id="KW-0812">Transmembrane</keyword>
<dbReference type="RefSeq" id="WP_173950437.1">
    <property type="nucleotide sequence ID" value="NZ_CP102845.1"/>
</dbReference>
<evidence type="ECO:0000259" key="8">
    <source>
        <dbReference type="PROSITE" id="PS50268"/>
    </source>
</evidence>
<evidence type="ECO:0000256" key="6">
    <source>
        <dbReference type="ARBA" id="ARBA00022989"/>
    </source>
</evidence>
<dbReference type="CDD" id="cd11304">
    <property type="entry name" value="Cadherin_repeat"/>
    <property type="match status" value="1"/>
</dbReference>
<comment type="subcellular location">
    <subcellularLocation>
        <location evidence="1">Membrane</location>
    </subcellularLocation>
</comment>
<keyword evidence="10" id="KW-1185">Reference proteome</keyword>
<dbReference type="InterPro" id="IPR002126">
    <property type="entry name" value="Cadherin-like_dom"/>
</dbReference>